<proteinExistence type="predicted"/>
<protein>
    <submittedName>
        <fullName evidence="2">Uncharacterized protein</fullName>
    </submittedName>
</protein>
<evidence type="ECO:0000313" key="3">
    <source>
        <dbReference type="Proteomes" id="UP000201180"/>
    </source>
</evidence>
<organism evidence="2">
    <name type="scientific">Hubei rhabdo-like virus 7</name>
    <dbReference type="NCBI Taxonomy" id="1923191"/>
    <lineage>
        <taxon>Viruses</taxon>
        <taxon>Riboviria</taxon>
        <taxon>Orthornavirae</taxon>
        <taxon>Negarnaviricota</taxon>
        <taxon>Haploviricotina</taxon>
        <taxon>Monjiviricetes</taxon>
        <taxon>Mononegavirales</taxon>
        <taxon>Xinmoviridae</taxon>
        <taxon>Draselvirus</taxon>
        <taxon>Draselvirus dentati</taxon>
    </lineage>
</organism>
<dbReference type="GeneID" id="30854591"/>
<sequence length="286" mass="32973">MSEQRQKILFDKLKAYVGSASPESTVYASYPGFLLRYTLEEKKFLSFLLNCWQGEEELATLLANGELFLLREWRTELLDALKGKFGVLPVKTIKTPELSPKVYSTIDELFSLYEREEEDDDEDQILNISDFLKFLGREKVEDILDIPEDLSEQNVHSFAREVFEKLCDDFFPESRKYETGIYTSVSTAIDKYFETNKTEFEPSQIKTDLSTEINSLARKIDIMVDQLNILSQRGEHITTEKLPIIVPKKEKEREKEEAKIVPHSSNPTPSTSASIGPLDLTKIEFF</sequence>
<dbReference type="InterPro" id="IPR018247">
    <property type="entry name" value="EF_Hand_1_Ca_BS"/>
</dbReference>
<evidence type="ECO:0000313" key="2">
    <source>
        <dbReference type="EMBL" id="APG78727.1"/>
    </source>
</evidence>
<dbReference type="KEGG" id="vg:30854591"/>
<feature type="region of interest" description="Disordered" evidence="1">
    <location>
        <begin position="250"/>
        <end position="280"/>
    </location>
</feature>
<dbReference type="RefSeq" id="YP_009337119.1">
    <property type="nucleotide sequence ID" value="NC_033027.1"/>
</dbReference>
<feature type="compositionally biased region" description="Polar residues" evidence="1">
    <location>
        <begin position="263"/>
        <end position="274"/>
    </location>
</feature>
<reference evidence="2" key="1">
    <citation type="journal article" date="2016" name="Nature">
        <title>Redefining the invertebrate RNA virosphere.</title>
        <authorList>
            <person name="Shi M."/>
            <person name="Lin X.D."/>
            <person name="Tian J.H."/>
            <person name="Chen L.J."/>
            <person name="Chen X."/>
            <person name="Li C.X."/>
            <person name="Qin X.C."/>
            <person name="Li J."/>
            <person name="Cao J.P."/>
            <person name="Eden J.S."/>
            <person name="Buchmann J."/>
            <person name="Wang W."/>
            <person name="Xu J."/>
            <person name="Holmes E.C."/>
            <person name="Zhang Y.Z."/>
        </authorList>
    </citation>
    <scope>NUCLEOTIDE SEQUENCE [LARGE SCALE GENOMIC DNA]</scope>
    <source>
        <strain evidence="2">QTM26925</strain>
    </source>
</reference>
<dbReference type="Proteomes" id="UP000201180">
    <property type="component" value="Segment"/>
</dbReference>
<feature type="compositionally biased region" description="Basic and acidic residues" evidence="1">
    <location>
        <begin position="250"/>
        <end position="260"/>
    </location>
</feature>
<evidence type="ECO:0000256" key="1">
    <source>
        <dbReference type="SAM" id="MobiDB-lite"/>
    </source>
</evidence>
<dbReference type="PROSITE" id="PS00018">
    <property type="entry name" value="EF_HAND_1"/>
    <property type="match status" value="1"/>
</dbReference>
<name>A0A1L3KMX2_9MONO</name>
<keyword evidence="3" id="KW-1185">Reference proteome</keyword>
<dbReference type="EMBL" id="KX884428">
    <property type="protein sequence ID" value="APG78727.1"/>
    <property type="molecule type" value="Genomic_RNA"/>
</dbReference>
<accession>A0A1L3KMX2</accession>